<keyword evidence="2" id="KW-1185">Reference proteome</keyword>
<accession>A0ACC3CGL3</accession>
<protein>
    <submittedName>
        <fullName evidence="1">Uncharacterized protein</fullName>
    </submittedName>
</protein>
<comment type="caution">
    <text evidence="1">The sequence shown here is derived from an EMBL/GenBank/DDBJ whole genome shotgun (WGS) entry which is preliminary data.</text>
</comment>
<evidence type="ECO:0000313" key="2">
    <source>
        <dbReference type="Proteomes" id="UP000798662"/>
    </source>
</evidence>
<dbReference type="Proteomes" id="UP000798662">
    <property type="component" value="Chromosome 3"/>
</dbReference>
<organism evidence="1 2">
    <name type="scientific">Pyropia yezoensis</name>
    <name type="common">Susabi-nori</name>
    <name type="synonym">Porphyra yezoensis</name>
    <dbReference type="NCBI Taxonomy" id="2788"/>
    <lineage>
        <taxon>Eukaryota</taxon>
        <taxon>Rhodophyta</taxon>
        <taxon>Bangiophyceae</taxon>
        <taxon>Bangiales</taxon>
        <taxon>Bangiaceae</taxon>
        <taxon>Pyropia</taxon>
    </lineage>
</organism>
<dbReference type="EMBL" id="CM020620">
    <property type="protein sequence ID" value="KAK1869312.1"/>
    <property type="molecule type" value="Genomic_DNA"/>
</dbReference>
<name>A0ACC3CGL3_PYRYE</name>
<reference evidence="1" key="1">
    <citation type="submission" date="2019-11" db="EMBL/GenBank/DDBJ databases">
        <title>Nori genome reveals adaptations in red seaweeds to the harsh intertidal environment.</title>
        <authorList>
            <person name="Wang D."/>
            <person name="Mao Y."/>
        </authorList>
    </citation>
    <scope>NUCLEOTIDE SEQUENCE</scope>
    <source>
        <tissue evidence="1">Gametophyte</tissue>
    </source>
</reference>
<gene>
    <name evidence="1" type="ORF">I4F81_011790</name>
</gene>
<proteinExistence type="predicted"/>
<evidence type="ECO:0000313" key="1">
    <source>
        <dbReference type="EMBL" id="KAK1869312.1"/>
    </source>
</evidence>
<sequence>MPRTVLDVPHTALEARDADQYGVYEKLFAEASSETASADTEQQALVREWDRYTSVVVPFEHKQCPNVLYARVATPPTGQVVTIRSSGRKFLGCAAYSRDNRIGHKNSSLANIQNLTNIERWLSEERMLYVGVPLTEGGGRDVQGSFFLFPVGAHTHPPPPITTATRGLLVTAAEEKKHHHVSLAAEEEDVRAKLAEEYGRVVAAVPLAALRYARRQTAAERNPWGQGRDAAPRVVARAFVAGDPYFRAPIMSDSTAYIFPAFFESNLRRVANGVLALETDEYYKAVEAVGLVQDGDFFVFAISATINNKGVTLARFFIQRATPLVARACYRLFFQEILKINPGWAPLHVHVQRQMSVVNPTLDEAPSSSVVQKATHNVRQMKRGVLVGVTLAFSASLAGGLCDALEDVGLDKSSVDEHARSIRFGCNAHAHRVCDRAPVTVRATLRKLLQYYTIEEAERLRALVIRQEPTRDYAGLLGNRRLLPASCPAFSNAHQLQREVAPSTTNAEESKHERIYKLCRRQQPLMVAMTSSEFMDQRDAEELDSRRAGDAYTSMERADSSQRRREKRRRESQQQEMHPSAGSGDVGEVGAENPTASPDWGAGDEGDPPAPA</sequence>